<evidence type="ECO:0000256" key="4">
    <source>
        <dbReference type="ARBA" id="ARBA00022475"/>
    </source>
</evidence>
<evidence type="ECO:0000256" key="9">
    <source>
        <dbReference type="ARBA" id="ARBA00023027"/>
    </source>
</evidence>
<dbReference type="EC" id="7.1.1.-" evidence="11"/>
<evidence type="ECO:0000313" key="14">
    <source>
        <dbReference type="Proteomes" id="UP000240357"/>
    </source>
</evidence>
<dbReference type="Pfam" id="PF00507">
    <property type="entry name" value="Oxidored_q4"/>
    <property type="match status" value="1"/>
</dbReference>
<proteinExistence type="inferred from homology"/>
<evidence type="ECO:0000256" key="2">
    <source>
        <dbReference type="ARBA" id="ARBA00008472"/>
    </source>
</evidence>
<keyword evidence="7 11" id="KW-1278">Translocase</keyword>
<dbReference type="GO" id="GO:0008137">
    <property type="term" value="F:NADH dehydrogenase (ubiquinone) activity"/>
    <property type="evidence" value="ECO:0007669"/>
    <property type="project" value="InterPro"/>
</dbReference>
<comment type="subunit">
    <text evidence="11">NDH-1 is composed of 14 different subunits. Subunits NuoA, H, J, K, L, M, N constitute the membrane sector of the complex.</text>
</comment>
<comment type="subcellular location">
    <subcellularLocation>
        <location evidence="11 12">Cell membrane</location>
        <topology evidence="11 12">Multi-pass membrane protein</topology>
    </subcellularLocation>
    <subcellularLocation>
        <location evidence="1">Membrane</location>
        <topology evidence="1">Multi-pass membrane protein</topology>
    </subcellularLocation>
</comment>
<evidence type="ECO:0000256" key="3">
    <source>
        <dbReference type="ARBA" id="ARBA00022448"/>
    </source>
</evidence>
<keyword evidence="5 11" id="KW-0812">Transmembrane</keyword>
<gene>
    <name evidence="11" type="primary">nuoA</name>
    <name evidence="13" type="ORF">AHMF7605_25520</name>
</gene>
<dbReference type="GO" id="GO:0030964">
    <property type="term" value="C:NADH dehydrogenase complex"/>
    <property type="evidence" value="ECO:0007669"/>
    <property type="project" value="TreeGrafter"/>
</dbReference>
<dbReference type="HAMAP" id="MF_01394">
    <property type="entry name" value="NDH1_NuoA"/>
    <property type="match status" value="1"/>
</dbReference>
<keyword evidence="14" id="KW-1185">Reference proteome</keyword>
<evidence type="ECO:0000256" key="7">
    <source>
        <dbReference type="ARBA" id="ARBA00022967"/>
    </source>
</evidence>
<name>A0A2T2YM81_9BACT</name>
<evidence type="ECO:0000256" key="1">
    <source>
        <dbReference type="ARBA" id="ARBA00004141"/>
    </source>
</evidence>
<evidence type="ECO:0000256" key="11">
    <source>
        <dbReference type="HAMAP-Rule" id="MF_01394"/>
    </source>
</evidence>
<dbReference type="Gene3D" id="1.20.58.1610">
    <property type="entry name" value="NADH:ubiquinone/plastoquinone oxidoreductase, chain 3"/>
    <property type="match status" value="1"/>
</dbReference>
<accession>A0A2T2YM81</accession>
<evidence type="ECO:0000256" key="8">
    <source>
        <dbReference type="ARBA" id="ARBA00022989"/>
    </source>
</evidence>
<evidence type="ECO:0000313" key="13">
    <source>
        <dbReference type="EMBL" id="PSR56614.1"/>
    </source>
</evidence>
<evidence type="ECO:0000256" key="12">
    <source>
        <dbReference type="RuleBase" id="RU003639"/>
    </source>
</evidence>
<dbReference type="OrthoDB" id="9791970at2"/>
<evidence type="ECO:0000256" key="10">
    <source>
        <dbReference type="ARBA" id="ARBA00023136"/>
    </source>
</evidence>
<sequence length="126" mass="14378">METAPVNQLPSDYLPILIQFAAALGFVVFSMVVTHLIGPKRHSKVKDAAWESGIESVGNARTPISYKYFMTAILFVLFDVEIIFLYPWAVNFKEFGFDGFIQMLVFMALLLIGFFYVIKKGILKWE</sequence>
<dbReference type="GO" id="GO:0050136">
    <property type="term" value="F:NADH dehydrogenase (quinone) (non-electrogenic) activity"/>
    <property type="evidence" value="ECO:0007669"/>
    <property type="project" value="UniProtKB-UniRule"/>
</dbReference>
<dbReference type="InterPro" id="IPR000440">
    <property type="entry name" value="NADH_UbQ/plastoQ_OxRdtase_su3"/>
</dbReference>
<feature type="transmembrane region" description="Helical" evidence="11">
    <location>
        <begin position="16"/>
        <end position="37"/>
    </location>
</feature>
<dbReference type="PANTHER" id="PTHR11058:SF22">
    <property type="entry name" value="NADH-QUINONE OXIDOREDUCTASE SUBUNIT A"/>
    <property type="match status" value="1"/>
</dbReference>
<feature type="transmembrane region" description="Helical" evidence="11">
    <location>
        <begin position="68"/>
        <end position="88"/>
    </location>
</feature>
<keyword evidence="3 11" id="KW-0813">Transport</keyword>
<comment type="function">
    <text evidence="11">NDH-1 shuttles electrons from NADH, via FMN and iron-sulfur (Fe-S) centers, to quinones in the respiratory chain. The immediate electron acceptor for the enzyme in this species is believed to be a menaquinone. Couples the redox reaction to proton translocation (for every two electrons transferred, four hydrogen ions are translocated across the cytoplasmic membrane), and thus conserves the redox energy in a proton gradient.</text>
</comment>
<dbReference type="GO" id="GO:0048038">
    <property type="term" value="F:quinone binding"/>
    <property type="evidence" value="ECO:0007669"/>
    <property type="project" value="UniProtKB-KW"/>
</dbReference>
<dbReference type="PANTHER" id="PTHR11058">
    <property type="entry name" value="NADH-UBIQUINONE OXIDOREDUCTASE CHAIN 3"/>
    <property type="match status" value="1"/>
</dbReference>
<keyword evidence="4 11" id="KW-1003">Cell membrane</keyword>
<keyword evidence="9 11" id="KW-0520">NAD</keyword>
<keyword evidence="6 11" id="KW-0874">Quinone</keyword>
<dbReference type="RefSeq" id="WP_106932793.1">
    <property type="nucleotide sequence ID" value="NZ_PYFT01000001.1"/>
</dbReference>
<dbReference type="Proteomes" id="UP000240357">
    <property type="component" value="Unassembled WGS sequence"/>
</dbReference>
<dbReference type="GO" id="GO:0005886">
    <property type="term" value="C:plasma membrane"/>
    <property type="evidence" value="ECO:0007669"/>
    <property type="project" value="UniProtKB-SubCell"/>
</dbReference>
<keyword evidence="10 11" id="KW-0472">Membrane</keyword>
<reference evidence="13 14" key="1">
    <citation type="submission" date="2018-03" db="EMBL/GenBank/DDBJ databases">
        <title>Adhaeribacter sp. HMF7605 Genome sequencing and assembly.</title>
        <authorList>
            <person name="Kang H."/>
            <person name="Kang J."/>
            <person name="Cha I."/>
            <person name="Kim H."/>
            <person name="Joh K."/>
        </authorList>
    </citation>
    <scope>NUCLEOTIDE SEQUENCE [LARGE SCALE GENOMIC DNA]</scope>
    <source>
        <strain evidence="13 14">HMF7605</strain>
    </source>
</reference>
<evidence type="ECO:0000256" key="5">
    <source>
        <dbReference type="ARBA" id="ARBA00022692"/>
    </source>
</evidence>
<keyword evidence="8 11" id="KW-1133">Transmembrane helix</keyword>
<feature type="transmembrane region" description="Helical" evidence="11">
    <location>
        <begin position="100"/>
        <end position="118"/>
    </location>
</feature>
<dbReference type="InterPro" id="IPR038430">
    <property type="entry name" value="NDAH_ubi_oxred_su3_sf"/>
</dbReference>
<comment type="similarity">
    <text evidence="2 11 12">Belongs to the complex I subunit 3 family.</text>
</comment>
<comment type="catalytic activity">
    <reaction evidence="11 12">
        <text>a quinone + NADH + 5 H(+)(in) = a quinol + NAD(+) + 4 H(+)(out)</text>
        <dbReference type="Rhea" id="RHEA:57888"/>
        <dbReference type="ChEBI" id="CHEBI:15378"/>
        <dbReference type="ChEBI" id="CHEBI:24646"/>
        <dbReference type="ChEBI" id="CHEBI:57540"/>
        <dbReference type="ChEBI" id="CHEBI:57945"/>
        <dbReference type="ChEBI" id="CHEBI:132124"/>
    </reaction>
</comment>
<comment type="caution">
    <text evidence="13">The sequence shown here is derived from an EMBL/GenBank/DDBJ whole genome shotgun (WGS) entry which is preliminary data.</text>
</comment>
<protein>
    <recommendedName>
        <fullName evidence="11">NADH-quinone oxidoreductase subunit A</fullName>
        <ecNumber evidence="11">7.1.1.-</ecNumber>
    </recommendedName>
    <alternativeName>
        <fullName evidence="11">NADH dehydrogenase I subunit A</fullName>
    </alternativeName>
    <alternativeName>
        <fullName evidence="11">NDH-1 subunit A</fullName>
    </alternativeName>
    <alternativeName>
        <fullName evidence="11">NUO1</fullName>
    </alternativeName>
</protein>
<dbReference type="InterPro" id="IPR023043">
    <property type="entry name" value="NAD(P)H_OxRDtase_bac/plastid"/>
</dbReference>
<dbReference type="EMBL" id="PYFT01000001">
    <property type="protein sequence ID" value="PSR56614.1"/>
    <property type="molecule type" value="Genomic_DNA"/>
</dbReference>
<evidence type="ECO:0000256" key="6">
    <source>
        <dbReference type="ARBA" id="ARBA00022719"/>
    </source>
</evidence>
<dbReference type="AlphaFoldDB" id="A0A2T2YM81"/>
<organism evidence="13 14">
    <name type="scientific">Adhaeribacter arboris</name>
    <dbReference type="NCBI Taxonomy" id="2072846"/>
    <lineage>
        <taxon>Bacteria</taxon>
        <taxon>Pseudomonadati</taxon>
        <taxon>Bacteroidota</taxon>
        <taxon>Cytophagia</taxon>
        <taxon>Cytophagales</taxon>
        <taxon>Hymenobacteraceae</taxon>
        <taxon>Adhaeribacter</taxon>
    </lineage>
</organism>